<feature type="transmembrane region" description="Helical" evidence="1">
    <location>
        <begin position="97"/>
        <end position="116"/>
    </location>
</feature>
<name>A0A9X3HX78_9VIBR</name>
<dbReference type="InterPro" id="IPR019629">
    <property type="entry name" value="Uncharacterised_HI1736/YgjV"/>
</dbReference>
<feature type="transmembrane region" description="Helical" evidence="1">
    <location>
        <begin position="6"/>
        <end position="23"/>
    </location>
</feature>
<dbReference type="EMBL" id="JAKRRY010000016">
    <property type="protein sequence ID" value="MCW8346973.1"/>
    <property type="molecule type" value="Genomic_DNA"/>
</dbReference>
<protein>
    <submittedName>
        <fullName evidence="2">YgjV family protein</fullName>
    </submittedName>
</protein>
<dbReference type="Proteomes" id="UP001155587">
    <property type="component" value="Unassembled WGS sequence"/>
</dbReference>
<keyword evidence="3" id="KW-1185">Reference proteome</keyword>
<feature type="transmembrane region" description="Helical" evidence="1">
    <location>
        <begin position="136"/>
        <end position="157"/>
    </location>
</feature>
<feature type="transmembrane region" description="Helical" evidence="1">
    <location>
        <begin position="35"/>
        <end position="59"/>
    </location>
</feature>
<reference evidence="2" key="1">
    <citation type="submission" date="2022-02" db="EMBL/GenBank/DDBJ databases">
        <title>Vibrio sp. nov, a new bacterium isolated from seawater.</title>
        <authorList>
            <person name="Yuan Y."/>
        </authorList>
    </citation>
    <scope>NUCLEOTIDE SEQUENCE</scope>
    <source>
        <strain evidence="2">ZSDZ65</strain>
    </source>
</reference>
<dbReference type="InterPro" id="IPR026267">
    <property type="entry name" value="YgjV"/>
</dbReference>
<proteinExistence type="predicted"/>
<sequence>MGTEVTAQFFGLISFVLGMSTFYQKDDKKLKILMLLLNLNHLVHFILMGSMVSAASALLSTFRTGMAIYTRSLWVAAFFVIISVVVGLALAQDAWQLWPIAGTVIGTISIFLLKGIPLRLGCLLGATCWLINNLSIGSIGGSLLEASVIMMNMLTIARLYRDKRSSDTVSQG</sequence>
<dbReference type="Pfam" id="PF10688">
    <property type="entry name" value="Imp-YgjV"/>
    <property type="match status" value="1"/>
</dbReference>
<evidence type="ECO:0000256" key="1">
    <source>
        <dbReference type="SAM" id="Phobius"/>
    </source>
</evidence>
<accession>A0A9X3HX78</accession>
<keyword evidence="1" id="KW-0812">Transmembrane</keyword>
<feature type="transmembrane region" description="Helical" evidence="1">
    <location>
        <begin position="71"/>
        <end position="90"/>
    </location>
</feature>
<gene>
    <name evidence="2" type="ORF">MD535_13290</name>
</gene>
<organism evidence="2 3">
    <name type="scientific">Vibrio qingdaonensis</name>
    <dbReference type="NCBI Taxonomy" id="2829491"/>
    <lineage>
        <taxon>Bacteria</taxon>
        <taxon>Pseudomonadati</taxon>
        <taxon>Pseudomonadota</taxon>
        <taxon>Gammaproteobacteria</taxon>
        <taxon>Vibrionales</taxon>
        <taxon>Vibrionaceae</taxon>
        <taxon>Vibrio</taxon>
    </lineage>
</organism>
<evidence type="ECO:0000313" key="3">
    <source>
        <dbReference type="Proteomes" id="UP001155587"/>
    </source>
</evidence>
<comment type="caution">
    <text evidence="2">The sequence shown here is derived from an EMBL/GenBank/DDBJ whole genome shotgun (WGS) entry which is preliminary data.</text>
</comment>
<dbReference type="RefSeq" id="WP_265675507.1">
    <property type="nucleotide sequence ID" value="NZ_JAKRRY010000016.1"/>
</dbReference>
<keyword evidence="1" id="KW-0472">Membrane</keyword>
<keyword evidence="1" id="KW-1133">Transmembrane helix</keyword>
<evidence type="ECO:0000313" key="2">
    <source>
        <dbReference type="EMBL" id="MCW8346973.1"/>
    </source>
</evidence>
<dbReference type="AlphaFoldDB" id="A0A9X3HX78"/>
<dbReference type="PIRSF" id="PIRSF011443">
    <property type="entry name" value="YgjV"/>
    <property type="match status" value="1"/>
</dbReference>